<dbReference type="Proteomes" id="UP001054945">
    <property type="component" value="Unassembled WGS sequence"/>
</dbReference>
<keyword evidence="2" id="KW-1185">Reference proteome</keyword>
<proteinExistence type="predicted"/>
<reference evidence="1 2" key="1">
    <citation type="submission" date="2021-06" db="EMBL/GenBank/DDBJ databases">
        <title>Caerostris extrusa draft genome.</title>
        <authorList>
            <person name="Kono N."/>
            <person name="Arakawa K."/>
        </authorList>
    </citation>
    <scope>NUCLEOTIDE SEQUENCE [LARGE SCALE GENOMIC DNA]</scope>
</reference>
<gene>
    <name evidence="1" type="ORF">CEXT_141551</name>
</gene>
<comment type="caution">
    <text evidence="1">The sequence shown here is derived from an EMBL/GenBank/DDBJ whole genome shotgun (WGS) entry which is preliminary data.</text>
</comment>
<evidence type="ECO:0000313" key="2">
    <source>
        <dbReference type="Proteomes" id="UP001054945"/>
    </source>
</evidence>
<protein>
    <submittedName>
        <fullName evidence="1">Uncharacterized protein</fullName>
    </submittedName>
</protein>
<accession>A0AAV4XYR9</accession>
<dbReference type="AlphaFoldDB" id="A0AAV4XYR9"/>
<organism evidence="1 2">
    <name type="scientific">Caerostris extrusa</name>
    <name type="common">Bark spider</name>
    <name type="synonym">Caerostris bankana</name>
    <dbReference type="NCBI Taxonomy" id="172846"/>
    <lineage>
        <taxon>Eukaryota</taxon>
        <taxon>Metazoa</taxon>
        <taxon>Ecdysozoa</taxon>
        <taxon>Arthropoda</taxon>
        <taxon>Chelicerata</taxon>
        <taxon>Arachnida</taxon>
        <taxon>Araneae</taxon>
        <taxon>Araneomorphae</taxon>
        <taxon>Entelegynae</taxon>
        <taxon>Araneoidea</taxon>
        <taxon>Araneidae</taxon>
        <taxon>Caerostris</taxon>
    </lineage>
</organism>
<dbReference type="EMBL" id="BPLR01000995">
    <property type="protein sequence ID" value="GIY99034.1"/>
    <property type="molecule type" value="Genomic_DNA"/>
</dbReference>
<name>A0AAV4XYR9_CAEEX</name>
<evidence type="ECO:0000313" key="1">
    <source>
        <dbReference type="EMBL" id="GIY99034.1"/>
    </source>
</evidence>
<sequence length="76" mass="8051">MTGNETMGRNVIFIPKSAVCAFVSLIRRSLFAAEEALNAPSAESIGGGGGGKDPLKILYAFAPPRKKGCRLKALVW</sequence>